<dbReference type="AlphaFoldDB" id="A0AAE4DVP2"/>
<sequence length="73" mass="8467">MLQQCMLEKNSHKFVATDLDINTHTFTPSGREQSVVCTTVEWLTGYHEIPSGLHYNFFRYYDPTAGGLRSRIR</sequence>
<dbReference type="EMBL" id="JALLIR010000001">
    <property type="protein sequence ID" value="MDR9946468.1"/>
    <property type="molecule type" value="Genomic_DNA"/>
</dbReference>
<reference evidence="1" key="1">
    <citation type="submission" date="2022-11" db="EMBL/GenBank/DDBJ databases">
        <title>blaNDM-1 and qnrB1 co-producing ST413 Enterobacter.</title>
        <authorList>
            <person name="Halder G."/>
            <person name="Chaudhuri B."/>
            <person name="Dutta S."/>
        </authorList>
    </citation>
    <scope>NUCLEOTIDE SEQUENCE</scope>
    <source>
        <strain evidence="1">PEER684</strain>
    </source>
</reference>
<comment type="caution">
    <text evidence="1">The sequence shown here is derived from an EMBL/GenBank/DDBJ whole genome shotgun (WGS) entry which is preliminary data.</text>
</comment>
<proteinExistence type="predicted"/>
<protein>
    <submittedName>
        <fullName evidence="1">Uncharacterized protein</fullName>
    </submittedName>
</protein>
<accession>A0AAE4DVP2</accession>
<dbReference type="Proteomes" id="UP001185068">
    <property type="component" value="Unassembled WGS sequence"/>
</dbReference>
<evidence type="ECO:0000313" key="2">
    <source>
        <dbReference type="Proteomes" id="UP001185068"/>
    </source>
</evidence>
<evidence type="ECO:0000313" key="1">
    <source>
        <dbReference type="EMBL" id="MDR9946468.1"/>
    </source>
</evidence>
<organism evidence="1 2">
    <name type="scientific">Enterobacter sichuanensis</name>
    <dbReference type="NCBI Taxonomy" id="2071710"/>
    <lineage>
        <taxon>Bacteria</taxon>
        <taxon>Pseudomonadati</taxon>
        <taxon>Pseudomonadota</taxon>
        <taxon>Gammaproteobacteria</taxon>
        <taxon>Enterobacterales</taxon>
        <taxon>Enterobacteriaceae</taxon>
        <taxon>Enterobacter</taxon>
        <taxon>Enterobacter cloacae complex</taxon>
    </lineage>
</organism>
<gene>
    <name evidence="1" type="ORF">MX989_10300</name>
</gene>
<name>A0AAE4DVP2_9ENTR</name>